<reference evidence="8" key="1">
    <citation type="submission" date="2019-04" db="EMBL/GenBank/DDBJ databases">
        <authorList>
            <person name="Brambilla D."/>
        </authorList>
    </citation>
    <scope>NUCLEOTIDE SEQUENCE</scope>
    <source>
        <strain evidence="8">BAL1</strain>
    </source>
</reference>
<evidence type="ECO:0000259" key="7">
    <source>
        <dbReference type="Pfam" id="PF21982"/>
    </source>
</evidence>
<organism evidence="8">
    <name type="scientific">Rheinheimera sp. BAL341</name>
    <dbReference type="NCBI Taxonomy" id="1708203"/>
    <lineage>
        <taxon>Bacteria</taxon>
        <taxon>Pseudomonadati</taxon>
        <taxon>Pseudomonadota</taxon>
        <taxon>Gammaproteobacteria</taxon>
        <taxon>Chromatiales</taxon>
        <taxon>Chromatiaceae</taxon>
        <taxon>Rheinheimera</taxon>
    </lineage>
</organism>
<gene>
    <name evidence="5" type="primary">recX</name>
    <name evidence="8" type="ORF">BAL341_1880</name>
</gene>
<comment type="similarity">
    <text evidence="2 5">Belongs to the RecX family.</text>
</comment>
<dbReference type="InterPro" id="IPR003783">
    <property type="entry name" value="Regulatory_RecX"/>
</dbReference>
<proteinExistence type="inferred from homology"/>
<dbReference type="InterPro" id="IPR036388">
    <property type="entry name" value="WH-like_DNA-bd_sf"/>
</dbReference>
<dbReference type="PANTHER" id="PTHR33602:SF1">
    <property type="entry name" value="REGULATORY PROTEIN RECX FAMILY PROTEIN"/>
    <property type="match status" value="1"/>
</dbReference>
<comment type="function">
    <text evidence="5">Modulates RecA activity.</text>
</comment>
<dbReference type="InterPro" id="IPR053926">
    <property type="entry name" value="RecX_HTH_1st"/>
</dbReference>
<dbReference type="Gene3D" id="1.10.10.10">
    <property type="entry name" value="Winged helix-like DNA-binding domain superfamily/Winged helix DNA-binding domain"/>
    <property type="match status" value="3"/>
</dbReference>
<dbReference type="PANTHER" id="PTHR33602">
    <property type="entry name" value="REGULATORY PROTEIN RECX FAMILY PROTEIN"/>
    <property type="match status" value="1"/>
</dbReference>
<comment type="subcellular location">
    <subcellularLocation>
        <location evidence="1 5">Cytoplasm</location>
    </subcellularLocation>
</comment>
<evidence type="ECO:0000256" key="5">
    <source>
        <dbReference type="HAMAP-Rule" id="MF_01114"/>
    </source>
</evidence>
<feature type="domain" description="RecX first three-helical" evidence="7">
    <location>
        <begin position="9"/>
        <end position="46"/>
    </location>
</feature>
<sequence>MPDLTELKRMALNWLSRRDYSEAELNQRLLRQGGDAAAIAQVIAWCKSENYLNEQRYLQMLLRSRVNKGYGLNYILQQCRQQKISQQQVVNCAAELQIDWFALALQQYQKKYGDSTVSEYKEKLKRMAYLQRRGFSSEQIQFAINHTE</sequence>
<dbReference type="Pfam" id="PF21982">
    <property type="entry name" value="RecX_HTH1"/>
    <property type="match status" value="1"/>
</dbReference>
<keyword evidence="4 5" id="KW-0963">Cytoplasm</keyword>
<dbReference type="InterPro" id="IPR053925">
    <property type="entry name" value="RecX_HTH_3rd"/>
</dbReference>
<evidence type="ECO:0000256" key="3">
    <source>
        <dbReference type="ARBA" id="ARBA00018111"/>
    </source>
</evidence>
<evidence type="ECO:0000313" key="8">
    <source>
        <dbReference type="EMBL" id="VHO04462.1"/>
    </source>
</evidence>
<evidence type="ECO:0000256" key="4">
    <source>
        <dbReference type="ARBA" id="ARBA00022490"/>
    </source>
</evidence>
<evidence type="ECO:0000259" key="6">
    <source>
        <dbReference type="Pfam" id="PF21981"/>
    </source>
</evidence>
<dbReference type="GO" id="GO:0006282">
    <property type="term" value="P:regulation of DNA repair"/>
    <property type="evidence" value="ECO:0007669"/>
    <property type="project" value="UniProtKB-UniRule"/>
</dbReference>
<dbReference type="Pfam" id="PF21981">
    <property type="entry name" value="RecX_HTH3"/>
    <property type="match status" value="1"/>
</dbReference>
<evidence type="ECO:0000256" key="2">
    <source>
        <dbReference type="ARBA" id="ARBA00009695"/>
    </source>
</evidence>
<dbReference type="EMBL" id="CAAJGR010000104">
    <property type="protein sequence ID" value="VHO04462.1"/>
    <property type="molecule type" value="Genomic_DNA"/>
</dbReference>
<accession>A0A486XPK2</accession>
<evidence type="ECO:0000256" key="1">
    <source>
        <dbReference type="ARBA" id="ARBA00004496"/>
    </source>
</evidence>
<name>A0A486XPK2_9GAMM</name>
<feature type="domain" description="RecX third three-helical" evidence="6">
    <location>
        <begin position="99"/>
        <end position="144"/>
    </location>
</feature>
<dbReference type="AlphaFoldDB" id="A0A486XPK2"/>
<dbReference type="HAMAP" id="MF_01114">
    <property type="entry name" value="RecX"/>
    <property type="match status" value="1"/>
</dbReference>
<protein>
    <recommendedName>
        <fullName evidence="3 5">Regulatory protein RecX</fullName>
    </recommendedName>
</protein>
<dbReference type="GO" id="GO:0005737">
    <property type="term" value="C:cytoplasm"/>
    <property type="evidence" value="ECO:0007669"/>
    <property type="project" value="UniProtKB-SubCell"/>
</dbReference>